<dbReference type="InterPro" id="IPR001650">
    <property type="entry name" value="Helicase_C-like"/>
</dbReference>
<dbReference type="FunFam" id="3.30.830.10:FF:000008">
    <property type="entry name" value="Mitochondrial-processing peptidase subunit beta"/>
    <property type="match status" value="1"/>
</dbReference>
<dbReference type="Pfam" id="PF09111">
    <property type="entry name" value="SLIDE"/>
    <property type="match status" value="1"/>
</dbReference>
<keyword evidence="15 18" id="KW-0472">Membrane</keyword>
<feature type="domain" description="SANT" evidence="21">
    <location>
        <begin position="782"/>
        <end position="834"/>
    </location>
</feature>
<feature type="domain" description="Helicase ATP-binding" evidence="19">
    <location>
        <begin position="131"/>
        <end position="296"/>
    </location>
</feature>
<dbReference type="InterPro" id="IPR014001">
    <property type="entry name" value="Helicase_ATP-bd"/>
</dbReference>
<dbReference type="InterPro" id="IPR049730">
    <property type="entry name" value="SNF2/RAD54-like_C"/>
</dbReference>
<dbReference type="GO" id="GO:0003677">
    <property type="term" value="F:DNA binding"/>
    <property type="evidence" value="ECO:0007669"/>
    <property type="project" value="InterPro"/>
</dbReference>
<dbReference type="GO" id="GO:0042393">
    <property type="term" value="F:histone binding"/>
    <property type="evidence" value="ECO:0007669"/>
    <property type="project" value="TreeGrafter"/>
</dbReference>
<evidence type="ECO:0000256" key="17">
    <source>
        <dbReference type="SAM" id="MobiDB-lite"/>
    </source>
</evidence>
<evidence type="ECO:0000256" key="2">
    <source>
        <dbReference type="ARBA" id="ARBA00004141"/>
    </source>
</evidence>
<dbReference type="EMBL" id="OA882298">
    <property type="protein sequence ID" value="CAD7274518.1"/>
    <property type="molecule type" value="Genomic_DNA"/>
</dbReference>
<evidence type="ECO:0000256" key="3">
    <source>
        <dbReference type="ARBA" id="ARBA00004173"/>
    </source>
</evidence>
<feature type="transmembrane region" description="Helical" evidence="18">
    <location>
        <begin position="1262"/>
        <end position="1290"/>
    </location>
</feature>
<keyword evidence="9" id="KW-0547">Nucleotide-binding</keyword>
<keyword evidence="8" id="KW-0677">Repeat</keyword>
<dbReference type="EMBL" id="CAJPEX010000261">
    <property type="protein sequence ID" value="CAG0914670.1"/>
    <property type="molecule type" value="Genomic_DNA"/>
</dbReference>
<dbReference type="Gene3D" id="1.20.5.1190">
    <property type="entry name" value="iswi atpase"/>
    <property type="match status" value="1"/>
</dbReference>
<dbReference type="Gene3D" id="3.30.830.10">
    <property type="entry name" value="Metalloenzyme, LuxS/M16 peptidase-like"/>
    <property type="match status" value="2"/>
</dbReference>
<comment type="similarity">
    <text evidence="4">Belongs to the SNF2/RAD54 helicase family. ISWI subfamily.</text>
</comment>
<feature type="transmembrane region" description="Helical" evidence="18">
    <location>
        <begin position="1176"/>
        <end position="1202"/>
    </location>
</feature>
<feature type="compositionally biased region" description="Acidic residues" evidence="17">
    <location>
        <begin position="1"/>
        <end position="15"/>
    </location>
</feature>
<dbReference type="Gene3D" id="3.40.50.10810">
    <property type="entry name" value="Tandem AAA-ATPase domain"/>
    <property type="match status" value="1"/>
</dbReference>
<dbReference type="Gene3D" id="1.10.10.60">
    <property type="entry name" value="Homeodomain-like"/>
    <property type="match status" value="2"/>
</dbReference>
<dbReference type="FunFam" id="3.40.50.10810:FF:000101">
    <property type="entry name" value="SWI/SNF-related, matrix-associated, actin-dependent regulator of"/>
    <property type="match status" value="1"/>
</dbReference>
<dbReference type="CDD" id="cd18793">
    <property type="entry name" value="SF2_C_SNF"/>
    <property type="match status" value="1"/>
</dbReference>
<dbReference type="InterPro" id="IPR015194">
    <property type="entry name" value="ISWI_HAND-dom"/>
</dbReference>
<dbReference type="FunFam" id="1.10.1040.30:FF:000001">
    <property type="entry name" value="SWI/SNF-related matrix-associated actin-dependent regulator of chromatin subfamily A member"/>
    <property type="match status" value="1"/>
</dbReference>
<dbReference type="InterPro" id="IPR011765">
    <property type="entry name" value="Pept_M16_N"/>
</dbReference>
<dbReference type="InterPro" id="IPR044754">
    <property type="entry name" value="Isw1/2_DEXHc"/>
</dbReference>
<feature type="region of interest" description="Disordered" evidence="17">
    <location>
        <begin position="960"/>
        <end position="1018"/>
    </location>
</feature>
<evidence type="ECO:0000256" key="9">
    <source>
        <dbReference type="ARBA" id="ARBA00022741"/>
    </source>
</evidence>
<dbReference type="CDD" id="cd17997">
    <property type="entry name" value="DEXHc_SMARCA1_SMARCA5"/>
    <property type="match status" value="1"/>
</dbReference>
<dbReference type="Pfam" id="PF00176">
    <property type="entry name" value="SNF2-rel_dom"/>
    <property type="match status" value="1"/>
</dbReference>
<dbReference type="FunFam" id="1.10.10.60:FF:000049">
    <property type="entry name" value="SWI/SNF-related matrix-associated actin-dependent regulator of chromatin subfamily A member"/>
    <property type="match status" value="1"/>
</dbReference>
<evidence type="ECO:0000313" key="22">
    <source>
        <dbReference type="EMBL" id="CAD7274518.1"/>
    </source>
</evidence>
<dbReference type="GO" id="GO:0140658">
    <property type="term" value="F:ATP-dependent chromatin remodeler activity"/>
    <property type="evidence" value="ECO:0007669"/>
    <property type="project" value="TreeGrafter"/>
</dbReference>
<dbReference type="InterPro" id="IPR015195">
    <property type="entry name" value="SLIDE"/>
</dbReference>
<dbReference type="GO" id="GO:0005739">
    <property type="term" value="C:mitochondrion"/>
    <property type="evidence" value="ECO:0007669"/>
    <property type="project" value="UniProtKB-SubCell"/>
</dbReference>
<dbReference type="InterPro" id="IPR001005">
    <property type="entry name" value="SANT/Myb"/>
</dbReference>
<dbReference type="InterPro" id="IPR036306">
    <property type="entry name" value="ISWI_HAND-dom_sf"/>
</dbReference>
<dbReference type="FunFam" id="3.30.830.10:FF:000001">
    <property type="entry name" value="Mitochondrial-processing peptidase subunit beta, mitochondrial"/>
    <property type="match status" value="1"/>
</dbReference>
<dbReference type="GO" id="GO:0034728">
    <property type="term" value="P:nucleosome organization"/>
    <property type="evidence" value="ECO:0007669"/>
    <property type="project" value="TreeGrafter"/>
</dbReference>
<dbReference type="PROSITE" id="PS51194">
    <property type="entry name" value="HELICASE_CTER"/>
    <property type="match status" value="1"/>
</dbReference>
<evidence type="ECO:0000256" key="7">
    <source>
        <dbReference type="ARBA" id="ARBA00022692"/>
    </source>
</evidence>
<dbReference type="InterPro" id="IPR007863">
    <property type="entry name" value="Peptidase_M16_C"/>
</dbReference>
<evidence type="ECO:0000259" key="19">
    <source>
        <dbReference type="PROSITE" id="PS51192"/>
    </source>
</evidence>
<dbReference type="PANTHER" id="PTHR45623">
    <property type="entry name" value="CHROMODOMAIN-HELICASE-DNA-BINDING PROTEIN 3-RELATED-RELATED"/>
    <property type="match status" value="1"/>
</dbReference>
<evidence type="ECO:0000256" key="18">
    <source>
        <dbReference type="SAM" id="Phobius"/>
    </source>
</evidence>
<dbReference type="Gene3D" id="3.40.50.300">
    <property type="entry name" value="P-loop containing nucleotide triphosphate hydrolases"/>
    <property type="match status" value="1"/>
</dbReference>
<keyword evidence="7 18" id="KW-0812">Transmembrane</keyword>
<reference evidence="22" key="1">
    <citation type="submission" date="2020-11" db="EMBL/GenBank/DDBJ databases">
        <authorList>
            <person name="Tran Van P."/>
        </authorList>
    </citation>
    <scope>NUCLEOTIDE SEQUENCE</scope>
</reference>
<keyword evidence="11" id="KW-0067">ATP-binding</keyword>
<dbReference type="OrthoDB" id="5857104at2759"/>
<dbReference type="PROSITE" id="PS51293">
    <property type="entry name" value="SANT"/>
    <property type="match status" value="1"/>
</dbReference>
<keyword evidence="10" id="KW-0378">Hydrolase</keyword>
<dbReference type="InterPro" id="IPR011249">
    <property type="entry name" value="Metalloenz_LuxS/M16"/>
</dbReference>
<keyword evidence="12" id="KW-0156">Chromatin regulator</keyword>
<dbReference type="CDD" id="cd00167">
    <property type="entry name" value="SANT"/>
    <property type="match status" value="1"/>
</dbReference>
<evidence type="ECO:0000256" key="12">
    <source>
        <dbReference type="ARBA" id="ARBA00022853"/>
    </source>
</evidence>
<evidence type="ECO:0000259" key="21">
    <source>
        <dbReference type="PROSITE" id="PS51293"/>
    </source>
</evidence>
<evidence type="ECO:0000256" key="16">
    <source>
        <dbReference type="ARBA" id="ARBA00023242"/>
    </source>
</evidence>
<dbReference type="NCBIfam" id="TIGR00803">
    <property type="entry name" value="nst"/>
    <property type="match status" value="1"/>
</dbReference>
<dbReference type="SUPFAM" id="SSF46689">
    <property type="entry name" value="Homeodomain-like"/>
    <property type="match status" value="2"/>
</dbReference>
<gene>
    <name evidence="22" type="ORF">NMOB1V02_LOCUS2349</name>
</gene>
<evidence type="ECO:0000256" key="11">
    <source>
        <dbReference type="ARBA" id="ARBA00022840"/>
    </source>
</evidence>
<dbReference type="Pfam" id="PF09110">
    <property type="entry name" value="HAND"/>
    <property type="match status" value="1"/>
</dbReference>
<keyword evidence="6" id="KW-0762">Sugar transport</keyword>
<feature type="transmembrane region" description="Helical" evidence="18">
    <location>
        <begin position="1059"/>
        <end position="1082"/>
    </location>
</feature>
<evidence type="ECO:0000256" key="13">
    <source>
        <dbReference type="ARBA" id="ARBA00022989"/>
    </source>
</evidence>
<proteinExistence type="inferred from homology"/>
<dbReference type="FunFam" id="1.10.10.60:FF:000022">
    <property type="entry name" value="ISWI chromatin-remodeling complex ATPase CHR11 isoform A"/>
    <property type="match status" value="1"/>
</dbReference>
<keyword evidence="23" id="KW-1185">Reference proteome</keyword>
<accession>A0A7R9BH37</accession>
<keyword evidence="13 18" id="KW-1133">Transmembrane helix</keyword>
<dbReference type="SUPFAM" id="SSF101224">
    <property type="entry name" value="HAND domain of the nucleosome remodeling ATPase ISWI"/>
    <property type="match status" value="1"/>
</dbReference>
<keyword evidence="16" id="KW-0539">Nucleus</keyword>
<feature type="region of interest" description="Disordered" evidence="17">
    <location>
        <begin position="1"/>
        <end position="31"/>
    </location>
</feature>
<evidence type="ECO:0000256" key="5">
    <source>
        <dbReference type="ARBA" id="ARBA00022553"/>
    </source>
</evidence>
<feature type="transmembrane region" description="Helical" evidence="18">
    <location>
        <begin position="1340"/>
        <end position="1360"/>
    </location>
</feature>
<dbReference type="PROSITE" id="PS51192">
    <property type="entry name" value="HELICASE_ATP_BIND_1"/>
    <property type="match status" value="1"/>
</dbReference>
<dbReference type="Gene3D" id="1.10.1040.30">
    <property type="entry name" value="ISWI, HAND domain"/>
    <property type="match status" value="1"/>
</dbReference>
<evidence type="ECO:0000313" key="23">
    <source>
        <dbReference type="Proteomes" id="UP000678499"/>
    </source>
</evidence>
<comment type="subcellular location">
    <subcellularLocation>
        <location evidence="2">Membrane</location>
        <topology evidence="2">Multi-pass membrane protein</topology>
    </subcellularLocation>
    <subcellularLocation>
        <location evidence="3">Mitochondrion</location>
    </subcellularLocation>
    <subcellularLocation>
        <location evidence="1">Nucleus</location>
    </subcellularLocation>
</comment>
<dbReference type="InterPro" id="IPR017884">
    <property type="entry name" value="SANT_dom"/>
</dbReference>
<evidence type="ECO:0000256" key="1">
    <source>
        <dbReference type="ARBA" id="ARBA00004123"/>
    </source>
</evidence>
<evidence type="ECO:0000256" key="10">
    <source>
        <dbReference type="ARBA" id="ARBA00022801"/>
    </source>
</evidence>
<organism evidence="22">
    <name type="scientific">Notodromas monacha</name>
    <dbReference type="NCBI Taxonomy" id="399045"/>
    <lineage>
        <taxon>Eukaryota</taxon>
        <taxon>Metazoa</taxon>
        <taxon>Ecdysozoa</taxon>
        <taxon>Arthropoda</taxon>
        <taxon>Crustacea</taxon>
        <taxon>Oligostraca</taxon>
        <taxon>Ostracoda</taxon>
        <taxon>Podocopa</taxon>
        <taxon>Podocopida</taxon>
        <taxon>Cypridocopina</taxon>
        <taxon>Cypridoidea</taxon>
        <taxon>Cyprididae</taxon>
        <taxon>Notodromas</taxon>
    </lineage>
</organism>
<evidence type="ECO:0000256" key="14">
    <source>
        <dbReference type="ARBA" id="ARBA00023128"/>
    </source>
</evidence>
<dbReference type="Proteomes" id="UP000678499">
    <property type="component" value="Unassembled WGS sequence"/>
</dbReference>
<sequence length="1884" mass="212521">MSDEENSPGPVEDEIETKHDDSLSKVDKNRSKRFDYLLKQTEIFAHFMQSGKDKSTPTSPLKVKPGRPKKERKLSEAGDHRHRMTEQEEDEELLADASKTATAVTQFEASPPYVKNGEMRDYQVRGLNWMISLSENGINGILADEMGLGKTLQTISLLGYMKHYKNIDGPHMVIVPKSTLANWEAEFKRWCPSLKAVCLIGSKDDRAAFFRDVLLPGGWNVCITSYEMVIREKAVLKKFNWRYLIIDEAHRIKNEKSKLSEFVREFKTTNRLLLTGTPLQNNLHELWALLNFLLPDVFNSSEDFDAWFSTTSCLGDQSLVQRLHGVLKPFVLRRLKSEVEKSLKPKKELKVYIGLSEMQREWYRKILMKDIDVVNGAGKMDKMRLQNILMQLRKCANHPYLFDGAEPGPPYTTDQHLIDNSGKMVLLDKLLPKLKEQGSRCLVFSQMTRMMDILEDYCLWKAIQYCRLDGQTPHEDRTRQIEEFNAPDSQKFLFMLSTRAGGLGINLATADVVILFDSDWNPQADLQAMDRAHRIGQKKQVRVFRFITENTVEERIIERADMKLRLDRLVIQQGRLVDQKGKTLGKEEMLSMIRHGADHIFASKDSDVTDADIDAILDRSQARTDELNAKLAQLGESELQSFSMDAAEGSSVYQFEGEDYRAKQKALLGRWIEPPKRERKANYAVDAYFREALRVSEPKAPKAPRPPKQPQIQDFQFFPTKLFELLEKEIVHYRKTVNYRIPRTPDLTPEEIARVDEEQRMIDEAEPLDEEEIALKEKLLQDGFTNWSRRDFNQFVKANEKHGRNNLDAICREVDGKTPKEVEEYAQVFWERVNELQDAERILGQIVKGENKIQRRASIKKSLEAKIAQYPAPFHQLRISYGTNKGKNYVEEEDRFLVCMLHKLGFDKENVYEDLRNCIRTTSQFRFDWYIRSRTAMELQRRCNTLITLIEKEIQELEEKEAKTEKKKRGPKPKSEREDAAGGGKDGKMDKENTDDVNRKSQKRKTDIAEKEGGKKKGKRDWHSCLFLTIWLVLLRAWKTCLCLHSIARMLKNTRAEKYMTMVIVAAGAAADTSSMIAGVIHHPKPKRRSWVKWVSVATLTLQNVSFLVLLRYTRTRPGSGERFSTVAAVAIGEMVKAVASLVLLACHVGLSEGVSQLRDVFTVDVLDTVKVSVPAITYAIMNCLLLFAGGNLSVATYQIIYQTKILTAALFMRILLQRQLSRTQWSGLGLLSIGVATAEYAREMATPTSHDPTSTDAGTNFSAGVSAALAASLALILAAVLSGFSGVYVEKILKSDGSAGRSLWLRNVQLSVIAIPFALAVFMYSADSSADLFRGFDDVFAWLVPIMHGIGGLIVAVVVKHADNIWKGFATSVGIVLGLVVDSMYFRDPFHPLLPGSATLVIAAIFLYSEAKSRCCYSSETADADGLRYQSTAAAAQALQSAPVTEVTKLENGLQVASEDTGSKTATVAVWINAGARFENDSNNGVANFVEHLAFKGTAKRSQADLEAEVESIGAKLHAHTSRERTVFYAKCLSKDVPKAVEILSDVVQNAKFSEGDVERERDVILKEADAMESNYREVVLDHLHSIAYQGTPLQRSVLGPTKNIKAMKRENIVDYVDNNFKAPRMVLAAAGGVDHSELSQVAKQHLASTSIHYKGEIPKIEHCRYTGSEIRVRNDDLPFVHVALAVECPGWSNEDTLPLQLASSLLGSWDRTHGGGKIVANRLAAQCHEYSLCDTYESFTISHKDTGLWGIYFVASSSLTSLTSDHLQDMVFAIQQEWMRICTNLGAFEVERGKNLLRHKLYSRLDSSTAVCEDIGRQLLLAGRRVPLAEIESRIQALTVNDVKSAMMKYIYDRCPVVAGVGPTENLPDYNVVRSSMYWLRL</sequence>
<dbReference type="Pfam" id="PF00271">
    <property type="entry name" value="Helicase_C"/>
    <property type="match status" value="1"/>
</dbReference>
<dbReference type="SMART" id="SM00490">
    <property type="entry name" value="HELICc"/>
    <property type="match status" value="1"/>
</dbReference>
<dbReference type="FunFam" id="3.40.50.300:FF:000082">
    <property type="entry name" value="ISWI chromatin remodeling complex ATPase ISW1"/>
    <property type="match status" value="1"/>
</dbReference>
<feature type="region of interest" description="Disordered" evidence="17">
    <location>
        <begin position="47"/>
        <end position="91"/>
    </location>
</feature>
<dbReference type="SMART" id="SM00717">
    <property type="entry name" value="SANT"/>
    <property type="match status" value="2"/>
</dbReference>
<protein>
    <submittedName>
        <fullName evidence="22">Uncharacterized protein</fullName>
    </submittedName>
</protein>
<dbReference type="Pfam" id="PF04142">
    <property type="entry name" value="Nuc_sug_transp"/>
    <property type="match status" value="1"/>
</dbReference>
<dbReference type="InterPro" id="IPR007271">
    <property type="entry name" value="Nuc_sug_transpt"/>
</dbReference>
<evidence type="ECO:0000259" key="20">
    <source>
        <dbReference type="PROSITE" id="PS51194"/>
    </source>
</evidence>
<feature type="transmembrane region" description="Helical" evidence="18">
    <location>
        <begin position="1311"/>
        <end position="1328"/>
    </location>
</feature>
<evidence type="ECO:0000256" key="4">
    <source>
        <dbReference type="ARBA" id="ARBA00009687"/>
    </source>
</evidence>
<dbReference type="Pfam" id="PF00675">
    <property type="entry name" value="Peptidase_M16"/>
    <property type="match status" value="1"/>
</dbReference>
<dbReference type="Pfam" id="PF05193">
    <property type="entry name" value="Peptidase_M16_C"/>
    <property type="match status" value="1"/>
</dbReference>
<name>A0A7R9BH37_9CRUS</name>
<dbReference type="InterPro" id="IPR038718">
    <property type="entry name" value="SNF2-like_sf"/>
</dbReference>
<keyword evidence="14" id="KW-0496">Mitochondrion</keyword>
<keyword evidence="5" id="KW-0597">Phosphoprotein</keyword>
<keyword evidence="6" id="KW-0813">Transport</keyword>
<dbReference type="GO" id="GO:0005524">
    <property type="term" value="F:ATP binding"/>
    <property type="evidence" value="ECO:0007669"/>
    <property type="project" value="UniProtKB-KW"/>
</dbReference>
<evidence type="ECO:0000256" key="6">
    <source>
        <dbReference type="ARBA" id="ARBA00022597"/>
    </source>
</evidence>
<feature type="transmembrane region" description="Helical" evidence="18">
    <location>
        <begin position="1367"/>
        <end position="1387"/>
    </location>
</feature>
<dbReference type="GO" id="GO:0016887">
    <property type="term" value="F:ATP hydrolysis activity"/>
    <property type="evidence" value="ECO:0007669"/>
    <property type="project" value="TreeGrafter"/>
</dbReference>
<feature type="domain" description="Helicase C-terminal" evidence="20">
    <location>
        <begin position="426"/>
        <end position="577"/>
    </location>
</feature>
<feature type="compositionally biased region" description="Basic and acidic residues" evidence="17">
    <location>
        <begin position="16"/>
        <end position="31"/>
    </location>
</feature>
<feature type="compositionally biased region" description="Basic and acidic residues" evidence="17">
    <location>
        <begin position="973"/>
        <end position="1015"/>
    </location>
</feature>
<dbReference type="SUPFAM" id="SSF52540">
    <property type="entry name" value="P-loop containing nucleoside triphosphate hydrolases"/>
    <property type="match status" value="2"/>
</dbReference>
<dbReference type="GO" id="GO:0045944">
    <property type="term" value="P:positive regulation of transcription by RNA polymerase II"/>
    <property type="evidence" value="ECO:0007669"/>
    <property type="project" value="UniProtKB-ARBA"/>
</dbReference>
<evidence type="ECO:0000256" key="8">
    <source>
        <dbReference type="ARBA" id="ARBA00022737"/>
    </source>
</evidence>
<evidence type="ECO:0000256" key="15">
    <source>
        <dbReference type="ARBA" id="ARBA00023136"/>
    </source>
</evidence>
<dbReference type="InterPro" id="IPR009057">
    <property type="entry name" value="Homeodomain-like_sf"/>
</dbReference>
<dbReference type="GO" id="GO:0000139">
    <property type="term" value="C:Golgi membrane"/>
    <property type="evidence" value="ECO:0007669"/>
    <property type="project" value="InterPro"/>
</dbReference>
<dbReference type="SUPFAM" id="SSF63411">
    <property type="entry name" value="LuxS/MPP-like metallohydrolase"/>
    <property type="match status" value="2"/>
</dbReference>
<dbReference type="InterPro" id="IPR027417">
    <property type="entry name" value="P-loop_NTPase"/>
</dbReference>
<dbReference type="GO" id="GO:0046872">
    <property type="term" value="F:metal ion binding"/>
    <property type="evidence" value="ECO:0007669"/>
    <property type="project" value="InterPro"/>
</dbReference>
<dbReference type="SMART" id="SM00487">
    <property type="entry name" value="DEXDc"/>
    <property type="match status" value="1"/>
</dbReference>
<dbReference type="PANTHER" id="PTHR45623:SF49">
    <property type="entry name" value="SWI_SNF-RELATED MATRIX-ASSOCIATED ACTIN-DEPENDENT REGULATOR OF CHROMATIN SUBFAMILY A MEMBER 5"/>
    <property type="match status" value="1"/>
</dbReference>
<dbReference type="GO" id="GO:0031010">
    <property type="term" value="C:ISWI-type complex"/>
    <property type="evidence" value="ECO:0007669"/>
    <property type="project" value="UniProtKB-ARBA"/>
</dbReference>
<dbReference type="InterPro" id="IPR000330">
    <property type="entry name" value="SNF2_N"/>
</dbReference>
<dbReference type="GO" id="GO:0015165">
    <property type="term" value="F:pyrimidine nucleotide-sugar transmembrane transporter activity"/>
    <property type="evidence" value="ECO:0007669"/>
    <property type="project" value="InterPro"/>
</dbReference>
<dbReference type="GO" id="GO:0031491">
    <property type="term" value="F:nucleosome binding"/>
    <property type="evidence" value="ECO:0007669"/>
    <property type="project" value="InterPro"/>
</dbReference>